<keyword evidence="3" id="KW-1185">Reference proteome</keyword>
<accession>A0A9N9CP63</accession>
<comment type="caution">
    <text evidence="2">The sequence shown here is derived from an EMBL/GenBank/DDBJ whole genome shotgun (WGS) entry which is preliminary data.</text>
</comment>
<name>A0A9N9CP63_9GLOM</name>
<organism evidence="2 3">
    <name type="scientific">Diversispora eburnea</name>
    <dbReference type="NCBI Taxonomy" id="1213867"/>
    <lineage>
        <taxon>Eukaryota</taxon>
        <taxon>Fungi</taxon>
        <taxon>Fungi incertae sedis</taxon>
        <taxon>Mucoromycota</taxon>
        <taxon>Glomeromycotina</taxon>
        <taxon>Glomeromycetes</taxon>
        <taxon>Diversisporales</taxon>
        <taxon>Diversisporaceae</taxon>
        <taxon>Diversispora</taxon>
    </lineage>
</organism>
<feature type="compositionally biased region" description="Polar residues" evidence="1">
    <location>
        <begin position="21"/>
        <end position="40"/>
    </location>
</feature>
<evidence type="ECO:0000313" key="3">
    <source>
        <dbReference type="Proteomes" id="UP000789706"/>
    </source>
</evidence>
<gene>
    <name evidence="2" type="ORF">DEBURN_LOCUS9882</name>
</gene>
<protein>
    <submittedName>
        <fullName evidence="2">4860_t:CDS:1</fullName>
    </submittedName>
</protein>
<proteinExistence type="predicted"/>
<evidence type="ECO:0000256" key="1">
    <source>
        <dbReference type="SAM" id="MobiDB-lite"/>
    </source>
</evidence>
<feature type="region of interest" description="Disordered" evidence="1">
    <location>
        <begin position="1"/>
        <end position="46"/>
    </location>
</feature>
<sequence>MVLMDNEKSGFNSQEKEQLEGKSSTKNIEIGQTDSPSNGEPSRKAQILNQPGFQVKFQFEETILNGNEAQNVW</sequence>
<dbReference type="AlphaFoldDB" id="A0A9N9CP63"/>
<dbReference type="EMBL" id="CAJVPK010002230">
    <property type="protein sequence ID" value="CAG8608916.1"/>
    <property type="molecule type" value="Genomic_DNA"/>
</dbReference>
<reference evidence="2" key="1">
    <citation type="submission" date="2021-06" db="EMBL/GenBank/DDBJ databases">
        <authorList>
            <person name="Kallberg Y."/>
            <person name="Tangrot J."/>
            <person name="Rosling A."/>
        </authorList>
    </citation>
    <scope>NUCLEOTIDE SEQUENCE</scope>
    <source>
        <strain evidence="2">AZ414A</strain>
    </source>
</reference>
<dbReference type="Proteomes" id="UP000789706">
    <property type="component" value="Unassembled WGS sequence"/>
</dbReference>
<evidence type="ECO:0000313" key="2">
    <source>
        <dbReference type="EMBL" id="CAG8608916.1"/>
    </source>
</evidence>
<feature type="compositionally biased region" description="Basic and acidic residues" evidence="1">
    <location>
        <begin position="1"/>
        <end position="20"/>
    </location>
</feature>